<accession>A0A0E0QXY0</accession>
<organism evidence="2 3">
    <name type="scientific">Oryza rufipogon</name>
    <name type="common">Brownbeard rice</name>
    <name type="synonym">Asian wild rice</name>
    <dbReference type="NCBI Taxonomy" id="4529"/>
    <lineage>
        <taxon>Eukaryota</taxon>
        <taxon>Viridiplantae</taxon>
        <taxon>Streptophyta</taxon>
        <taxon>Embryophyta</taxon>
        <taxon>Tracheophyta</taxon>
        <taxon>Spermatophyta</taxon>
        <taxon>Magnoliopsida</taxon>
        <taxon>Liliopsida</taxon>
        <taxon>Poales</taxon>
        <taxon>Poaceae</taxon>
        <taxon>BOP clade</taxon>
        <taxon>Oryzoideae</taxon>
        <taxon>Oryzeae</taxon>
        <taxon>Oryzinae</taxon>
        <taxon>Oryza</taxon>
    </lineage>
</organism>
<dbReference type="Gramene" id="ORUFI10G07240.2">
    <property type="protein sequence ID" value="ORUFI10G07240.2"/>
    <property type="gene ID" value="ORUFI10G07240"/>
</dbReference>
<dbReference type="AlphaFoldDB" id="A0A0E0QXY0"/>
<reference evidence="2" key="2">
    <citation type="submission" date="2015-06" db="UniProtKB">
        <authorList>
            <consortium name="EnsemblPlants"/>
        </authorList>
    </citation>
    <scope>IDENTIFICATION</scope>
</reference>
<evidence type="ECO:0000256" key="1">
    <source>
        <dbReference type="SAM" id="SignalP"/>
    </source>
</evidence>
<sequence length="96" mass="11095">MALSEGFIITCTMILLRNLWGYMYSNEAEVVKYIARSHDILFHDFYCVSREYRSVTLIENTTSKSNLKSCKFWITGCGSRFVLFFSNSGTGEPKLR</sequence>
<keyword evidence="1" id="KW-0732">Signal</keyword>
<dbReference type="EnsemblPlants" id="ORUFI10G07240.2">
    <property type="protein sequence ID" value="ORUFI10G07240.2"/>
    <property type="gene ID" value="ORUFI10G07240"/>
</dbReference>
<reference evidence="3" key="1">
    <citation type="submission" date="2013-06" db="EMBL/GenBank/DDBJ databases">
        <authorList>
            <person name="Zhao Q."/>
        </authorList>
    </citation>
    <scope>NUCLEOTIDE SEQUENCE</scope>
    <source>
        <strain evidence="3">cv. W1943</strain>
    </source>
</reference>
<evidence type="ECO:0000313" key="3">
    <source>
        <dbReference type="Proteomes" id="UP000008022"/>
    </source>
</evidence>
<keyword evidence="3" id="KW-1185">Reference proteome</keyword>
<name>A0A0E0QXY0_ORYRU</name>
<evidence type="ECO:0000313" key="2">
    <source>
        <dbReference type="EnsemblPlants" id="ORUFI10G07240.2"/>
    </source>
</evidence>
<dbReference type="HOGENOM" id="CLU_2363403_0_0_1"/>
<protein>
    <submittedName>
        <fullName evidence="2">Uncharacterized protein</fullName>
    </submittedName>
</protein>
<feature type="signal peptide" evidence="1">
    <location>
        <begin position="1"/>
        <end position="21"/>
    </location>
</feature>
<dbReference type="Proteomes" id="UP000008022">
    <property type="component" value="Unassembled WGS sequence"/>
</dbReference>
<feature type="chain" id="PRO_5002371751" evidence="1">
    <location>
        <begin position="22"/>
        <end position="96"/>
    </location>
</feature>
<proteinExistence type="predicted"/>